<proteinExistence type="predicted"/>
<dbReference type="PANTHER" id="PTHR14226:SF57">
    <property type="entry name" value="BLR7027 PROTEIN"/>
    <property type="match status" value="1"/>
</dbReference>
<name>A0ABV6NYF2_9ACTN</name>
<comment type="caution">
    <text evidence="4">Lacks conserved residue(s) required for the propagation of feature annotation.</text>
</comment>
<keyword evidence="3 4" id="KW-0443">Lipid metabolism</keyword>
<gene>
    <name evidence="6" type="ORF">ACFFHU_16545</name>
</gene>
<evidence type="ECO:0000256" key="3">
    <source>
        <dbReference type="ARBA" id="ARBA00023098"/>
    </source>
</evidence>
<evidence type="ECO:0000313" key="6">
    <source>
        <dbReference type="EMBL" id="MFC0565734.1"/>
    </source>
</evidence>
<evidence type="ECO:0000256" key="4">
    <source>
        <dbReference type="PROSITE-ProRule" id="PRU01161"/>
    </source>
</evidence>
<keyword evidence="7" id="KW-1185">Reference proteome</keyword>
<dbReference type="Gene3D" id="3.40.1090.10">
    <property type="entry name" value="Cytosolic phospholipase A2 catalytic domain"/>
    <property type="match status" value="2"/>
</dbReference>
<feature type="active site" description="Proton acceptor" evidence="4">
    <location>
        <position position="184"/>
    </location>
</feature>
<dbReference type="PROSITE" id="PS51635">
    <property type="entry name" value="PNPLA"/>
    <property type="match status" value="1"/>
</dbReference>
<keyword evidence="2 4" id="KW-0442">Lipid degradation</keyword>
<reference evidence="6 7" key="1">
    <citation type="submission" date="2024-09" db="EMBL/GenBank/DDBJ databases">
        <authorList>
            <person name="Sun Q."/>
            <person name="Mori K."/>
        </authorList>
    </citation>
    <scope>NUCLEOTIDE SEQUENCE [LARGE SCALE GENOMIC DNA]</scope>
    <source>
        <strain evidence="6 7">TBRC 2205</strain>
    </source>
</reference>
<feature type="active site" description="Nucleophile" evidence="4">
    <location>
        <position position="42"/>
    </location>
</feature>
<organism evidence="6 7">
    <name type="scientific">Plantactinospora siamensis</name>
    <dbReference type="NCBI Taxonomy" id="555372"/>
    <lineage>
        <taxon>Bacteria</taxon>
        <taxon>Bacillati</taxon>
        <taxon>Actinomycetota</taxon>
        <taxon>Actinomycetes</taxon>
        <taxon>Micromonosporales</taxon>
        <taxon>Micromonosporaceae</taxon>
        <taxon>Plantactinospora</taxon>
    </lineage>
</organism>
<protein>
    <submittedName>
        <fullName evidence="6">Patatin-like phospholipase family protein</fullName>
    </submittedName>
</protein>
<feature type="domain" description="PNPLA" evidence="5">
    <location>
        <begin position="6"/>
        <end position="197"/>
    </location>
</feature>
<dbReference type="RefSeq" id="WP_377339878.1">
    <property type="nucleotide sequence ID" value="NZ_JBHLUE010000012.1"/>
</dbReference>
<dbReference type="Pfam" id="PF01734">
    <property type="entry name" value="Patatin"/>
    <property type="match status" value="1"/>
</dbReference>
<feature type="short sequence motif" description="GXSXG" evidence="4">
    <location>
        <begin position="40"/>
        <end position="44"/>
    </location>
</feature>
<dbReference type="InterPro" id="IPR050301">
    <property type="entry name" value="NTE"/>
</dbReference>
<accession>A0ABV6NYF2</accession>
<evidence type="ECO:0000256" key="1">
    <source>
        <dbReference type="ARBA" id="ARBA00022801"/>
    </source>
</evidence>
<dbReference type="EMBL" id="JBHLUE010000012">
    <property type="protein sequence ID" value="MFC0565734.1"/>
    <property type="molecule type" value="Genomic_DNA"/>
</dbReference>
<dbReference type="Proteomes" id="UP001589894">
    <property type="component" value="Unassembled WGS sequence"/>
</dbReference>
<comment type="caution">
    <text evidence="6">The sequence shown here is derived from an EMBL/GenBank/DDBJ whole genome shotgun (WGS) entry which is preliminary data.</text>
</comment>
<sequence length="282" mass="28632">MTSALVLGAGGITGIAWQLGLLIGLRDGGVDLTTADLVVGTSAGSVTGALLAAGWDPVDAAKIEAQPGAADPPVRPDWARGAQAYALLNDAGRDPAAVRAGVGALALAADVGAEEPYVASLARRLPLTGWPARQLRITAVDATTGDPVVWDRTSGVPLDRAVAASCAVPCIFPPVTINGRRYVDGGVRSGTNADLAAGADRVVVLAPLALVRMRGAPAEELAALRERSAVALVAPDQATVAAIGPNVLDPYRWEPVIRAGVAQGRAVSTDVAQVWRGRPTAA</sequence>
<evidence type="ECO:0000313" key="7">
    <source>
        <dbReference type="Proteomes" id="UP001589894"/>
    </source>
</evidence>
<keyword evidence="1 4" id="KW-0378">Hydrolase</keyword>
<feature type="short sequence motif" description="DGA/G" evidence="4">
    <location>
        <begin position="184"/>
        <end position="186"/>
    </location>
</feature>
<dbReference type="PANTHER" id="PTHR14226">
    <property type="entry name" value="NEUROPATHY TARGET ESTERASE/SWISS CHEESE D.MELANOGASTER"/>
    <property type="match status" value="1"/>
</dbReference>
<evidence type="ECO:0000256" key="2">
    <source>
        <dbReference type="ARBA" id="ARBA00022963"/>
    </source>
</evidence>
<dbReference type="SUPFAM" id="SSF52151">
    <property type="entry name" value="FabD/lysophospholipase-like"/>
    <property type="match status" value="1"/>
</dbReference>
<dbReference type="InterPro" id="IPR016035">
    <property type="entry name" value="Acyl_Trfase/lysoPLipase"/>
</dbReference>
<dbReference type="InterPro" id="IPR002641">
    <property type="entry name" value="PNPLA_dom"/>
</dbReference>
<evidence type="ECO:0000259" key="5">
    <source>
        <dbReference type="PROSITE" id="PS51635"/>
    </source>
</evidence>